<proteinExistence type="predicted"/>
<dbReference type="EMBL" id="LR861807">
    <property type="protein sequence ID" value="CAD1797121.1"/>
    <property type="molecule type" value="Genomic_DNA"/>
</dbReference>
<gene>
    <name evidence="2" type="ORF">XSP_003836</name>
    <name evidence="1" type="ORF">XSP_003867</name>
</gene>
<name>A0A7U7DIC0_XANCJ</name>
<accession>A0A7U7DIC0</accession>
<organism evidence="1">
    <name type="scientific">Xanthomonas campestris pv. juglandis</name>
    <name type="common">Xanthomonas arboricola pv. juglandis</name>
    <dbReference type="NCBI Taxonomy" id="195709"/>
    <lineage>
        <taxon>Bacteria</taxon>
        <taxon>Pseudomonadati</taxon>
        <taxon>Pseudomonadota</taxon>
        <taxon>Gammaproteobacteria</taxon>
        <taxon>Lysobacterales</taxon>
        <taxon>Lysobacteraceae</taxon>
        <taxon>Xanthomonas</taxon>
    </lineage>
</organism>
<sequence length="147" mass="15439">MRSNTCRHQQLLRLAACRCNRRRSIERIERCDASHHDQSAGTLCPHRGIVAIPVLGAAASLAPRWVTRTCPATANATAATSNATAGVSEPVALMPPRDSAPAIGRSSAWQRLFGAWIDAIAGARVHSSAGAAYNMGCPALISPTDGL</sequence>
<dbReference type="RefSeq" id="WP_155407445.1">
    <property type="nucleotide sequence ID" value="NZ_LR861807.1"/>
</dbReference>
<evidence type="ECO:0000313" key="2">
    <source>
        <dbReference type="EMBL" id="CAD1797121.1"/>
    </source>
</evidence>
<dbReference type="Proteomes" id="UP000514411">
    <property type="component" value="Chromosome"/>
</dbReference>
<dbReference type="EMBL" id="LR824643">
    <property type="protein sequence ID" value="CAD0342524.1"/>
    <property type="molecule type" value="Genomic_DNA"/>
</dbReference>
<dbReference type="AlphaFoldDB" id="A0A7U7DIC0"/>
<evidence type="ECO:0000313" key="1">
    <source>
        <dbReference type="EMBL" id="CAD0342524.1"/>
    </source>
</evidence>
<protein>
    <submittedName>
        <fullName evidence="1">Uncharacterized protein</fullName>
    </submittedName>
</protein>
<evidence type="ECO:0000313" key="3">
    <source>
        <dbReference type="Proteomes" id="UP000514411"/>
    </source>
</evidence>
<reference evidence="1 3" key="1">
    <citation type="submission" date="2020-07" db="EMBL/GenBank/DDBJ databases">
        <authorList>
            <person name="Teixeira M."/>
        </authorList>
    </citation>
    <scope>NUCLEOTIDE SEQUENCE</scope>
    <source>
        <strain evidence="2">3</strain>
        <strain evidence="1">Xanthomonas arboricola pv. juglandis CPBF 427</strain>
    </source>
</reference>